<dbReference type="InterPro" id="IPR004046">
    <property type="entry name" value="GST_C"/>
</dbReference>
<name>A0A1R2D290_9CILI</name>
<dbReference type="Gene3D" id="3.40.30.10">
    <property type="entry name" value="Glutaredoxin"/>
    <property type="match status" value="1"/>
</dbReference>
<evidence type="ECO:0000259" key="3">
    <source>
        <dbReference type="PROSITE" id="PS50404"/>
    </source>
</evidence>
<dbReference type="GO" id="GO:0004364">
    <property type="term" value="F:glutathione transferase activity"/>
    <property type="evidence" value="ECO:0007669"/>
    <property type="project" value="TreeGrafter"/>
</dbReference>
<dbReference type="GO" id="GO:0006749">
    <property type="term" value="P:glutathione metabolic process"/>
    <property type="evidence" value="ECO:0007669"/>
    <property type="project" value="TreeGrafter"/>
</dbReference>
<comment type="caution">
    <text evidence="5">The sequence shown here is derived from an EMBL/GenBank/DDBJ whole genome shotgun (WGS) entry which is preliminary data.</text>
</comment>
<protein>
    <recommendedName>
        <fullName evidence="7">Glutathione transferase</fullName>
    </recommendedName>
</protein>
<dbReference type="InterPro" id="IPR036282">
    <property type="entry name" value="Glutathione-S-Trfase_C_sf"/>
</dbReference>
<dbReference type="InterPro" id="IPR010987">
    <property type="entry name" value="Glutathione-S-Trfase_C-like"/>
</dbReference>
<dbReference type="OrthoDB" id="422574at2759"/>
<dbReference type="InterPro" id="IPR036249">
    <property type="entry name" value="Thioredoxin-like_sf"/>
</dbReference>
<keyword evidence="2" id="KW-0963">Cytoplasm</keyword>
<dbReference type="PANTHER" id="PTHR43917">
    <property type="match status" value="1"/>
</dbReference>
<evidence type="ECO:0000256" key="2">
    <source>
        <dbReference type="ARBA" id="ARBA00022490"/>
    </source>
</evidence>
<dbReference type="InterPro" id="IPR004045">
    <property type="entry name" value="Glutathione_S-Trfase_N"/>
</dbReference>
<dbReference type="SFLD" id="SFLDS00019">
    <property type="entry name" value="Glutathione_Transferase_(cytos"/>
    <property type="match status" value="1"/>
</dbReference>
<dbReference type="Gene3D" id="1.20.1050.10">
    <property type="match status" value="1"/>
</dbReference>
<dbReference type="EMBL" id="MPUH01000014">
    <property type="protein sequence ID" value="OMJ95320.1"/>
    <property type="molecule type" value="Genomic_DNA"/>
</dbReference>
<dbReference type="GO" id="GO:0005737">
    <property type="term" value="C:cytoplasm"/>
    <property type="evidence" value="ECO:0007669"/>
    <property type="project" value="UniProtKB-SubCell"/>
</dbReference>
<evidence type="ECO:0000313" key="5">
    <source>
        <dbReference type="EMBL" id="OMJ95320.1"/>
    </source>
</evidence>
<dbReference type="AlphaFoldDB" id="A0A1R2D290"/>
<dbReference type="Pfam" id="PF00043">
    <property type="entry name" value="GST_C"/>
    <property type="match status" value="1"/>
</dbReference>
<evidence type="ECO:0008006" key="7">
    <source>
        <dbReference type="Google" id="ProtNLM"/>
    </source>
</evidence>
<keyword evidence="6" id="KW-1185">Reference proteome</keyword>
<dbReference type="SUPFAM" id="SSF52833">
    <property type="entry name" value="Thioredoxin-like"/>
    <property type="match status" value="1"/>
</dbReference>
<comment type="subcellular location">
    <subcellularLocation>
        <location evidence="1">Cytoplasm</location>
    </subcellularLocation>
</comment>
<evidence type="ECO:0000259" key="4">
    <source>
        <dbReference type="PROSITE" id="PS50405"/>
    </source>
</evidence>
<gene>
    <name evidence="5" type="ORF">SteCoe_1380</name>
</gene>
<dbReference type="PROSITE" id="PS50405">
    <property type="entry name" value="GST_CTER"/>
    <property type="match status" value="1"/>
</dbReference>
<dbReference type="PROSITE" id="PS50404">
    <property type="entry name" value="GST_NTER"/>
    <property type="match status" value="1"/>
</dbReference>
<evidence type="ECO:0000256" key="1">
    <source>
        <dbReference type="ARBA" id="ARBA00004496"/>
    </source>
</evidence>
<dbReference type="InterPro" id="IPR040079">
    <property type="entry name" value="Glutathione_S-Trfase"/>
</dbReference>
<reference evidence="5 6" key="1">
    <citation type="submission" date="2016-11" db="EMBL/GenBank/DDBJ databases">
        <title>The macronuclear genome of Stentor coeruleus: a giant cell with tiny introns.</title>
        <authorList>
            <person name="Slabodnick M."/>
            <person name="Ruby J.G."/>
            <person name="Reiff S.B."/>
            <person name="Swart E.C."/>
            <person name="Gosai S."/>
            <person name="Prabakaran S."/>
            <person name="Witkowska E."/>
            <person name="Larue G.E."/>
            <person name="Fisher S."/>
            <person name="Freeman R.M."/>
            <person name="Gunawardena J."/>
            <person name="Chu W."/>
            <person name="Stover N.A."/>
            <person name="Gregory B.D."/>
            <person name="Nowacki M."/>
            <person name="Derisi J."/>
            <person name="Roy S.W."/>
            <person name="Marshall W.F."/>
            <person name="Sood P."/>
        </authorList>
    </citation>
    <scope>NUCLEOTIDE SEQUENCE [LARGE SCALE GENOMIC DNA]</scope>
    <source>
        <strain evidence="5">WM001</strain>
    </source>
</reference>
<dbReference type="InterPro" id="IPR051369">
    <property type="entry name" value="GST_Theta"/>
</dbReference>
<dbReference type="PANTHER" id="PTHR43917:SF8">
    <property type="entry name" value="GH16740P-RELATED"/>
    <property type="match status" value="1"/>
</dbReference>
<accession>A0A1R2D290</accession>
<organism evidence="5 6">
    <name type="scientific">Stentor coeruleus</name>
    <dbReference type="NCBI Taxonomy" id="5963"/>
    <lineage>
        <taxon>Eukaryota</taxon>
        <taxon>Sar</taxon>
        <taxon>Alveolata</taxon>
        <taxon>Ciliophora</taxon>
        <taxon>Postciliodesmatophora</taxon>
        <taxon>Heterotrichea</taxon>
        <taxon>Heterotrichida</taxon>
        <taxon>Stentoridae</taxon>
        <taxon>Stentor</taxon>
    </lineage>
</organism>
<evidence type="ECO:0000313" key="6">
    <source>
        <dbReference type="Proteomes" id="UP000187209"/>
    </source>
</evidence>
<dbReference type="Pfam" id="PF13409">
    <property type="entry name" value="GST_N_2"/>
    <property type="match status" value="1"/>
</dbReference>
<dbReference type="SUPFAM" id="SSF47616">
    <property type="entry name" value="GST C-terminal domain-like"/>
    <property type="match status" value="1"/>
</dbReference>
<dbReference type="Proteomes" id="UP000187209">
    <property type="component" value="Unassembled WGS sequence"/>
</dbReference>
<dbReference type="SFLD" id="SFLDG00358">
    <property type="entry name" value="Main_(cytGST)"/>
    <property type="match status" value="1"/>
</dbReference>
<feature type="domain" description="GST N-terminal" evidence="3">
    <location>
        <begin position="1"/>
        <end position="82"/>
    </location>
</feature>
<proteinExistence type="predicted"/>
<sequence>MSLSIHGTQLSQPTRSVIEFCKFCRIDFNFIYVNIPKGEQLSVEFQKLNPFGLVPVILHEGFNLWESPAIITYLADAYDTDTQWYPKDRKIRARIDAYLHWHHENVREPIAGYVRGKVIGPLFFGFSELSEDDEVKLREKMHNSLRQISEIIRENRFIARTEQLTIADIFAFNEIFNTQIVNLDLSGYPDIVRWYNDIASIPEVVETSDGVIERFFKLKEAMKSSN</sequence>
<feature type="domain" description="GST C-terminal" evidence="4">
    <location>
        <begin position="88"/>
        <end position="225"/>
    </location>
</feature>